<dbReference type="GO" id="GO:0000287">
    <property type="term" value="F:magnesium ion binding"/>
    <property type="evidence" value="ECO:0007669"/>
    <property type="project" value="UniProtKB-UniRule"/>
</dbReference>
<organism evidence="13 14">
    <name type="scientific">Senegalia massiliensis</name>
    <dbReference type="NCBI Taxonomy" id="1720316"/>
    <lineage>
        <taxon>Bacteria</taxon>
        <taxon>Bacillati</taxon>
        <taxon>Bacillota</taxon>
        <taxon>Clostridia</taxon>
        <taxon>Eubacteriales</taxon>
        <taxon>Clostridiaceae</taxon>
        <taxon>Senegalia</taxon>
    </lineage>
</organism>
<evidence type="ECO:0000256" key="2">
    <source>
        <dbReference type="ARBA" id="ARBA00022679"/>
    </source>
</evidence>
<feature type="binding site" evidence="9">
    <location>
        <begin position="187"/>
        <end position="188"/>
    </location>
    <ligand>
        <name>2-[(2R,5Z)-2-carboxy-4-methylthiazol-5(2H)-ylidene]ethyl phosphate</name>
        <dbReference type="ChEBI" id="CHEBI:62899"/>
    </ligand>
</feature>
<dbReference type="UniPathway" id="UPA00060">
    <property type="reaction ID" value="UER00141"/>
</dbReference>
<evidence type="ECO:0000256" key="8">
    <source>
        <dbReference type="ARBA" id="ARBA00047883"/>
    </source>
</evidence>
<feature type="binding site" evidence="9">
    <location>
        <position position="92"/>
    </location>
    <ligand>
        <name>Mg(2+)</name>
        <dbReference type="ChEBI" id="CHEBI:18420"/>
    </ligand>
</feature>
<keyword evidence="2 9" id="KW-0808">Transferase</keyword>
<dbReference type="HAMAP" id="MF_00097">
    <property type="entry name" value="TMP_synthase"/>
    <property type="match status" value="1"/>
</dbReference>
<evidence type="ECO:0000256" key="11">
    <source>
        <dbReference type="RuleBase" id="RU004253"/>
    </source>
</evidence>
<comment type="cofactor">
    <cofactor evidence="9">
        <name>Mg(2+)</name>
        <dbReference type="ChEBI" id="CHEBI:18420"/>
    </cofactor>
    <text evidence="9">Binds 1 Mg(2+) ion per subunit.</text>
</comment>
<sequence>MKIDKKSMLLYVVTDRTWLGENSLIEQVEDTLKAGATFIQLREKDFPFEDFLKEAKEIKNITDRYKVPFVINDNVDIAMKCGADGVHVGQGDMNAKNARNIIGEDKILGVSASTVEQAKIAEENGADYIGVGSAFKTNTKSDVNVISMDTLKDICNSVSIPVVAIGGINEENIFNLKNTDIDGICVISAIFSKENIYDATKKLYDLASKMVNYEV</sequence>
<evidence type="ECO:0000313" key="14">
    <source>
        <dbReference type="Proteomes" id="UP000467132"/>
    </source>
</evidence>
<dbReference type="Pfam" id="PF02581">
    <property type="entry name" value="TMP-TENI"/>
    <property type="match status" value="1"/>
</dbReference>
<comment type="catalytic activity">
    <reaction evidence="8 9 10">
        <text>2-[(2R,5Z)-2-carboxy-4-methylthiazol-5(2H)-ylidene]ethyl phosphate + 4-amino-2-methyl-5-(diphosphooxymethyl)pyrimidine + 2 H(+) = thiamine phosphate + CO2 + diphosphate</text>
        <dbReference type="Rhea" id="RHEA:47844"/>
        <dbReference type="ChEBI" id="CHEBI:15378"/>
        <dbReference type="ChEBI" id="CHEBI:16526"/>
        <dbReference type="ChEBI" id="CHEBI:33019"/>
        <dbReference type="ChEBI" id="CHEBI:37575"/>
        <dbReference type="ChEBI" id="CHEBI:57841"/>
        <dbReference type="ChEBI" id="CHEBI:62899"/>
        <dbReference type="EC" id="2.5.1.3"/>
    </reaction>
</comment>
<dbReference type="AlphaFoldDB" id="A0A845R0X8"/>
<evidence type="ECO:0000256" key="6">
    <source>
        <dbReference type="ARBA" id="ARBA00047334"/>
    </source>
</evidence>
<feature type="binding site" evidence="9">
    <location>
        <position position="72"/>
    </location>
    <ligand>
        <name>4-amino-2-methyl-5-(diphosphooxymethyl)pyrimidine</name>
        <dbReference type="ChEBI" id="CHEBI:57841"/>
    </ligand>
</feature>
<dbReference type="CDD" id="cd00564">
    <property type="entry name" value="TMP_TenI"/>
    <property type="match status" value="1"/>
</dbReference>
<dbReference type="RefSeq" id="WP_160197611.1">
    <property type="nucleotide sequence ID" value="NZ_QXXA01000010.1"/>
</dbReference>
<gene>
    <name evidence="9 13" type="primary">thiE</name>
    <name evidence="13" type="ORF">D3Z33_09820</name>
</gene>
<evidence type="ECO:0000256" key="1">
    <source>
        <dbReference type="ARBA" id="ARBA00005165"/>
    </source>
</evidence>
<reference evidence="13 14" key="1">
    <citation type="submission" date="2018-08" db="EMBL/GenBank/DDBJ databases">
        <title>Murine metabolic-syndrome-specific gut microbial biobank.</title>
        <authorList>
            <person name="Liu C."/>
        </authorList>
    </citation>
    <scope>NUCLEOTIDE SEQUENCE [LARGE SCALE GENOMIC DNA]</scope>
    <source>
        <strain evidence="13 14">583</strain>
    </source>
</reference>
<comment type="catalytic activity">
    <reaction evidence="6 9 10">
        <text>4-methyl-5-(2-phosphooxyethyl)-thiazole + 4-amino-2-methyl-5-(diphosphooxymethyl)pyrimidine + H(+) = thiamine phosphate + diphosphate</text>
        <dbReference type="Rhea" id="RHEA:22328"/>
        <dbReference type="ChEBI" id="CHEBI:15378"/>
        <dbReference type="ChEBI" id="CHEBI:33019"/>
        <dbReference type="ChEBI" id="CHEBI:37575"/>
        <dbReference type="ChEBI" id="CHEBI:57841"/>
        <dbReference type="ChEBI" id="CHEBI:58296"/>
        <dbReference type="EC" id="2.5.1.3"/>
    </reaction>
</comment>
<dbReference type="FunFam" id="3.20.20.70:FF:000096">
    <property type="entry name" value="Thiamine-phosphate synthase"/>
    <property type="match status" value="1"/>
</dbReference>
<dbReference type="PANTHER" id="PTHR20857:SF23">
    <property type="entry name" value="THIAMINE BIOSYNTHETIC BIFUNCTIONAL ENZYME"/>
    <property type="match status" value="1"/>
</dbReference>
<dbReference type="EMBL" id="QXXA01000010">
    <property type="protein sequence ID" value="NBI07148.1"/>
    <property type="molecule type" value="Genomic_DNA"/>
</dbReference>
<comment type="pathway">
    <text evidence="1 9 11">Cofactor biosynthesis; thiamine diphosphate biosynthesis; thiamine phosphate from 4-amino-2-methyl-5-diphosphomethylpyrimidine and 4-methyl-5-(2-phosphoethyl)-thiazole: step 1/1.</text>
</comment>
<evidence type="ECO:0000256" key="7">
    <source>
        <dbReference type="ARBA" id="ARBA00047851"/>
    </source>
</evidence>
<keyword evidence="3 9" id="KW-0479">Metal-binding</keyword>
<feature type="binding site" evidence="9">
    <location>
        <position position="167"/>
    </location>
    <ligand>
        <name>2-[(2R,5Z)-2-carboxy-4-methylthiazol-5(2H)-ylidene]ethyl phosphate</name>
        <dbReference type="ChEBI" id="CHEBI:62899"/>
    </ligand>
</feature>
<feature type="binding site" evidence="9">
    <location>
        <begin position="137"/>
        <end position="139"/>
    </location>
    <ligand>
        <name>2-[(2R,5Z)-2-carboxy-4-methylthiazol-5(2H)-ylidene]ethyl phosphate</name>
        <dbReference type="ChEBI" id="CHEBI:62899"/>
    </ligand>
</feature>
<feature type="binding site" evidence="9">
    <location>
        <begin position="40"/>
        <end position="44"/>
    </location>
    <ligand>
        <name>4-amino-2-methyl-5-(diphosphooxymethyl)pyrimidine</name>
        <dbReference type="ChEBI" id="CHEBI:57841"/>
    </ligand>
</feature>
<feature type="domain" description="Thiamine phosphate synthase/TenI" evidence="12">
    <location>
        <begin position="10"/>
        <end position="190"/>
    </location>
</feature>
<accession>A0A845R0X8</accession>
<dbReference type="PANTHER" id="PTHR20857">
    <property type="entry name" value="THIAMINE-PHOSPHATE PYROPHOSPHORYLASE"/>
    <property type="match status" value="1"/>
</dbReference>
<keyword evidence="14" id="KW-1185">Reference proteome</keyword>
<dbReference type="InterPro" id="IPR022998">
    <property type="entry name" value="ThiamineP_synth_TenI"/>
</dbReference>
<dbReference type="NCBIfam" id="TIGR00693">
    <property type="entry name" value="thiE"/>
    <property type="match status" value="1"/>
</dbReference>
<comment type="similarity">
    <text evidence="9 10">Belongs to the thiamine-phosphate synthase family.</text>
</comment>
<dbReference type="EC" id="2.5.1.3" evidence="9"/>
<dbReference type="GO" id="GO:0009228">
    <property type="term" value="P:thiamine biosynthetic process"/>
    <property type="evidence" value="ECO:0007669"/>
    <property type="project" value="UniProtKB-KW"/>
</dbReference>
<dbReference type="GO" id="GO:0004789">
    <property type="term" value="F:thiamine-phosphate diphosphorylase activity"/>
    <property type="evidence" value="ECO:0007669"/>
    <property type="project" value="UniProtKB-UniRule"/>
</dbReference>
<dbReference type="Gene3D" id="3.20.20.70">
    <property type="entry name" value="Aldolase class I"/>
    <property type="match status" value="1"/>
</dbReference>
<evidence type="ECO:0000259" key="12">
    <source>
        <dbReference type="Pfam" id="PF02581"/>
    </source>
</evidence>
<dbReference type="Proteomes" id="UP000467132">
    <property type="component" value="Unassembled WGS sequence"/>
</dbReference>
<feature type="binding site" evidence="9">
    <location>
        <position position="111"/>
    </location>
    <ligand>
        <name>4-amino-2-methyl-5-(diphosphooxymethyl)pyrimidine</name>
        <dbReference type="ChEBI" id="CHEBI:57841"/>
    </ligand>
</feature>
<dbReference type="InterPro" id="IPR013785">
    <property type="entry name" value="Aldolase_TIM"/>
</dbReference>
<evidence type="ECO:0000256" key="9">
    <source>
        <dbReference type="HAMAP-Rule" id="MF_00097"/>
    </source>
</evidence>
<keyword evidence="4 9" id="KW-0460">Magnesium</keyword>
<comment type="catalytic activity">
    <reaction evidence="7 9 10">
        <text>2-(2-carboxy-4-methylthiazol-5-yl)ethyl phosphate + 4-amino-2-methyl-5-(diphosphooxymethyl)pyrimidine + 2 H(+) = thiamine phosphate + CO2 + diphosphate</text>
        <dbReference type="Rhea" id="RHEA:47848"/>
        <dbReference type="ChEBI" id="CHEBI:15378"/>
        <dbReference type="ChEBI" id="CHEBI:16526"/>
        <dbReference type="ChEBI" id="CHEBI:33019"/>
        <dbReference type="ChEBI" id="CHEBI:37575"/>
        <dbReference type="ChEBI" id="CHEBI:57841"/>
        <dbReference type="ChEBI" id="CHEBI:62890"/>
        <dbReference type="EC" id="2.5.1.3"/>
    </reaction>
</comment>
<evidence type="ECO:0000256" key="5">
    <source>
        <dbReference type="ARBA" id="ARBA00022977"/>
    </source>
</evidence>
<dbReference type="InterPro" id="IPR036206">
    <property type="entry name" value="ThiamineP_synth_sf"/>
</dbReference>
<protein>
    <recommendedName>
        <fullName evidence="9">Thiamine-phosphate synthase</fullName>
        <shortName evidence="9">TP synthase</shortName>
        <shortName evidence="9">TPS</shortName>
        <ecNumber evidence="9">2.5.1.3</ecNumber>
    </recommendedName>
    <alternativeName>
        <fullName evidence="9">Thiamine-phosphate pyrophosphorylase</fullName>
        <shortName evidence="9">TMP pyrophosphorylase</shortName>
        <shortName evidence="9">TMP-PPase</shortName>
    </alternativeName>
</protein>
<keyword evidence="5 9" id="KW-0784">Thiamine biosynthesis</keyword>
<evidence type="ECO:0000313" key="13">
    <source>
        <dbReference type="EMBL" id="NBI07148.1"/>
    </source>
</evidence>
<proteinExistence type="inferred from homology"/>
<evidence type="ECO:0000256" key="10">
    <source>
        <dbReference type="RuleBase" id="RU003826"/>
    </source>
</evidence>
<dbReference type="SUPFAM" id="SSF51391">
    <property type="entry name" value="Thiamin phosphate synthase"/>
    <property type="match status" value="1"/>
</dbReference>
<feature type="binding site" evidence="9">
    <location>
        <position position="140"/>
    </location>
    <ligand>
        <name>4-amino-2-methyl-5-(diphosphooxymethyl)pyrimidine</name>
        <dbReference type="ChEBI" id="CHEBI:57841"/>
    </ligand>
</feature>
<comment type="function">
    <text evidence="9">Condenses 4-methyl-5-(beta-hydroxyethyl)thiazole monophosphate (THZ-P) and 2-methyl-4-amino-5-hydroxymethyl pyrimidine pyrophosphate (HMP-PP) to form thiamine monophosphate (TMP).</text>
</comment>
<name>A0A845R0X8_9CLOT</name>
<dbReference type="GO" id="GO:0009229">
    <property type="term" value="P:thiamine diphosphate biosynthetic process"/>
    <property type="evidence" value="ECO:0007669"/>
    <property type="project" value="UniProtKB-UniRule"/>
</dbReference>
<dbReference type="OrthoDB" id="9812206at2"/>
<evidence type="ECO:0000256" key="4">
    <source>
        <dbReference type="ARBA" id="ARBA00022842"/>
    </source>
</evidence>
<dbReference type="GO" id="GO:0005737">
    <property type="term" value="C:cytoplasm"/>
    <property type="evidence" value="ECO:0007669"/>
    <property type="project" value="TreeGrafter"/>
</dbReference>
<comment type="caution">
    <text evidence="13">The sequence shown here is derived from an EMBL/GenBank/DDBJ whole genome shotgun (WGS) entry which is preliminary data.</text>
</comment>
<dbReference type="InterPro" id="IPR034291">
    <property type="entry name" value="TMP_synthase"/>
</dbReference>
<evidence type="ECO:0000256" key="3">
    <source>
        <dbReference type="ARBA" id="ARBA00022723"/>
    </source>
</evidence>
<feature type="binding site" evidence="9">
    <location>
        <position position="73"/>
    </location>
    <ligand>
        <name>Mg(2+)</name>
        <dbReference type="ChEBI" id="CHEBI:18420"/>
    </ligand>
</feature>